<organism evidence="2 3">
    <name type="scientific">Micavibrio aeruginosavorus</name>
    <dbReference type="NCBI Taxonomy" id="349221"/>
    <lineage>
        <taxon>Bacteria</taxon>
        <taxon>Pseudomonadati</taxon>
        <taxon>Bdellovibrionota</taxon>
        <taxon>Bdellovibrionia</taxon>
        <taxon>Bdellovibrionales</taxon>
        <taxon>Pseudobdellovibrionaceae</taxon>
        <taxon>Micavibrio</taxon>
    </lineage>
</organism>
<feature type="non-terminal residue" evidence="2">
    <location>
        <position position="1"/>
    </location>
</feature>
<evidence type="ECO:0000313" key="2">
    <source>
        <dbReference type="EMBL" id="PZO79292.1"/>
    </source>
</evidence>
<dbReference type="EMBL" id="QFNK01000360">
    <property type="protein sequence ID" value="PZO79292.1"/>
    <property type="molecule type" value="Genomic_DNA"/>
</dbReference>
<sequence>AVTILHNGMVKIVEHVAMVAYRIDTGGVRRPNKKKKGTEKSDQTCHKRHPLVPGADMPIGAILTLF</sequence>
<evidence type="ECO:0000256" key="1">
    <source>
        <dbReference type="SAM" id="MobiDB-lite"/>
    </source>
</evidence>
<dbReference type="Proteomes" id="UP000249557">
    <property type="component" value="Unassembled WGS sequence"/>
</dbReference>
<evidence type="ECO:0000313" key="3">
    <source>
        <dbReference type="Proteomes" id="UP000249557"/>
    </source>
</evidence>
<accession>A0A2W4ZF62</accession>
<reference evidence="2 3" key="1">
    <citation type="submission" date="2017-08" db="EMBL/GenBank/DDBJ databases">
        <title>Infants hospitalized years apart are colonized by the same room-sourced microbial strains.</title>
        <authorList>
            <person name="Brooks B."/>
            <person name="Olm M.R."/>
            <person name="Firek B.A."/>
            <person name="Baker R."/>
            <person name="Thomas B.C."/>
            <person name="Morowitz M.J."/>
            <person name="Banfield J.F."/>
        </authorList>
    </citation>
    <scope>NUCLEOTIDE SEQUENCE [LARGE SCALE GENOMIC DNA]</scope>
    <source>
        <strain evidence="2">S2_018_000_R2_104</strain>
    </source>
</reference>
<dbReference type="AlphaFoldDB" id="A0A2W4ZF62"/>
<proteinExistence type="predicted"/>
<comment type="caution">
    <text evidence="2">The sequence shown here is derived from an EMBL/GenBank/DDBJ whole genome shotgun (WGS) entry which is preliminary data.</text>
</comment>
<protein>
    <submittedName>
        <fullName evidence="2">Uncharacterized protein</fullName>
    </submittedName>
</protein>
<gene>
    <name evidence="2" type="ORF">DI626_11625</name>
</gene>
<feature type="region of interest" description="Disordered" evidence="1">
    <location>
        <begin position="28"/>
        <end position="50"/>
    </location>
</feature>
<name>A0A2W4ZF62_9BACT</name>